<dbReference type="Proteomes" id="UP000800035">
    <property type="component" value="Unassembled WGS sequence"/>
</dbReference>
<gene>
    <name evidence="2" type="ORF">CC80DRAFT_579665</name>
</gene>
<evidence type="ECO:0000259" key="1">
    <source>
        <dbReference type="Pfam" id="PF24809"/>
    </source>
</evidence>
<proteinExistence type="predicted"/>
<protein>
    <recommendedName>
        <fullName evidence="1">DUF7708 domain-containing protein</fullName>
    </recommendedName>
</protein>
<sequence length="506" mass="58527">MYETGQNYVGRLRRKQLEKSVQKQLDLRQWLQERKDLSATERLVLTWTKPQQSVEFWVAKCEKAESGLKEDRKYGWRNWANKYQTFGAGVMGLLRDWEPIIDVVKRSGGPYGELFFGTVSILFIVAEVKSVSEGYLSAALMEIKDAMLGFALYGEIFSQSDALEKDLQEKMVEAYTAFVTMAVDATKYFKASGKGRCFKAMRECRRFEEQTENIKTSIARIRLRCNDLMSRNIDDIKRSNECLMVELNRLHRRFDEEKLASITRVWEVPYQSPTERTRLLDLYRNELQSAFSDDVEHFYSIGDRKRAEFERSESFTTWEATTKSAFLVLVGFPEYSVVEQQQHCWISPIAIDFINDCKASTKYHAYHILPSKGRTSLKTIMLSLLSQILPLQCEKFRDSTTCRNIEESYAKIARSHDRCDMKALDESLGSLGLHILELFSPSDSITVILDRVDRCEEDDRVALLRILAQLAQAVKCTFKVFVVIRGSDWSFQPAGSTRVRRPCRNV</sequence>
<organism evidence="2 3">
    <name type="scientific">Byssothecium circinans</name>
    <dbReference type="NCBI Taxonomy" id="147558"/>
    <lineage>
        <taxon>Eukaryota</taxon>
        <taxon>Fungi</taxon>
        <taxon>Dikarya</taxon>
        <taxon>Ascomycota</taxon>
        <taxon>Pezizomycotina</taxon>
        <taxon>Dothideomycetes</taxon>
        <taxon>Pleosporomycetidae</taxon>
        <taxon>Pleosporales</taxon>
        <taxon>Massarineae</taxon>
        <taxon>Massarinaceae</taxon>
        <taxon>Byssothecium</taxon>
    </lineage>
</organism>
<dbReference type="OrthoDB" id="5389929at2759"/>
<evidence type="ECO:0000313" key="3">
    <source>
        <dbReference type="Proteomes" id="UP000800035"/>
    </source>
</evidence>
<dbReference type="Pfam" id="PF24809">
    <property type="entry name" value="DUF7708"/>
    <property type="match status" value="1"/>
</dbReference>
<evidence type="ECO:0000313" key="2">
    <source>
        <dbReference type="EMBL" id="KAF1949694.1"/>
    </source>
</evidence>
<name>A0A6A5TBX9_9PLEO</name>
<dbReference type="AlphaFoldDB" id="A0A6A5TBX9"/>
<keyword evidence="3" id="KW-1185">Reference proteome</keyword>
<accession>A0A6A5TBX9</accession>
<dbReference type="InterPro" id="IPR056125">
    <property type="entry name" value="DUF7708"/>
</dbReference>
<feature type="domain" description="DUF7708" evidence="1">
    <location>
        <begin position="97"/>
        <end position="222"/>
    </location>
</feature>
<dbReference type="EMBL" id="ML977033">
    <property type="protein sequence ID" value="KAF1949694.1"/>
    <property type="molecule type" value="Genomic_DNA"/>
</dbReference>
<reference evidence="2" key="1">
    <citation type="journal article" date="2020" name="Stud. Mycol.">
        <title>101 Dothideomycetes genomes: a test case for predicting lifestyles and emergence of pathogens.</title>
        <authorList>
            <person name="Haridas S."/>
            <person name="Albert R."/>
            <person name="Binder M."/>
            <person name="Bloem J."/>
            <person name="Labutti K."/>
            <person name="Salamov A."/>
            <person name="Andreopoulos B."/>
            <person name="Baker S."/>
            <person name="Barry K."/>
            <person name="Bills G."/>
            <person name="Bluhm B."/>
            <person name="Cannon C."/>
            <person name="Castanera R."/>
            <person name="Culley D."/>
            <person name="Daum C."/>
            <person name="Ezra D."/>
            <person name="Gonzalez J."/>
            <person name="Henrissat B."/>
            <person name="Kuo A."/>
            <person name="Liang C."/>
            <person name="Lipzen A."/>
            <person name="Lutzoni F."/>
            <person name="Magnuson J."/>
            <person name="Mondo S."/>
            <person name="Nolan M."/>
            <person name="Ohm R."/>
            <person name="Pangilinan J."/>
            <person name="Park H.-J."/>
            <person name="Ramirez L."/>
            <person name="Alfaro M."/>
            <person name="Sun H."/>
            <person name="Tritt A."/>
            <person name="Yoshinaga Y."/>
            <person name="Zwiers L.-H."/>
            <person name="Turgeon B."/>
            <person name="Goodwin S."/>
            <person name="Spatafora J."/>
            <person name="Crous P."/>
            <person name="Grigoriev I."/>
        </authorList>
    </citation>
    <scope>NUCLEOTIDE SEQUENCE</scope>
    <source>
        <strain evidence="2">CBS 675.92</strain>
    </source>
</reference>